<organism evidence="3 4">
    <name type="scientific">Aquilutibacter rugosus</name>
    <dbReference type="NCBI Taxonomy" id="3115820"/>
    <lineage>
        <taxon>Bacteria</taxon>
        <taxon>Pseudomonadati</taxon>
        <taxon>Pseudomonadota</taxon>
        <taxon>Gammaproteobacteria</taxon>
        <taxon>Lysobacterales</taxon>
        <taxon>Lysobacteraceae</taxon>
        <taxon>Aquilutibacter</taxon>
    </lineage>
</organism>
<feature type="domain" description="Impact N-terminal" evidence="2">
    <location>
        <begin position="16"/>
        <end position="116"/>
    </location>
</feature>
<gene>
    <name evidence="3" type="ORF">V3390_06420</name>
</gene>
<dbReference type="InterPro" id="IPR023582">
    <property type="entry name" value="Impact"/>
</dbReference>
<comment type="similarity">
    <text evidence="1">Belongs to the IMPACT family.</text>
</comment>
<name>A0ABU7V0Y1_9GAMM</name>
<comment type="caution">
    <text evidence="3">The sequence shown here is derived from an EMBL/GenBank/DDBJ whole genome shotgun (WGS) entry which is preliminary data.</text>
</comment>
<dbReference type="EMBL" id="JAZHBO010000002">
    <property type="protein sequence ID" value="MEF2155868.1"/>
    <property type="molecule type" value="Genomic_DNA"/>
</dbReference>
<dbReference type="InterPro" id="IPR001498">
    <property type="entry name" value="Impact_N"/>
</dbReference>
<dbReference type="InterPro" id="IPR035647">
    <property type="entry name" value="EFG_III/V"/>
</dbReference>
<evidence type="ECO:0000259" key="2">
    <source>
        <dbReference type="Pfam" id="PF01205"/>
    </source>
</evidence>
<keyword evidence="4" id="KW-1185">Reference proteome</keyword>
<dbReference type="SUPFAM" id="SSF54211">
    <property type="entry name" value="Ribosomal protein S5 domain 2-like"/>
    <property type="match status" value="1"/>
</dbReference>
<dbReference type="InterPro" id="IPR020568">
    <property type="entry name" value="Ribosomal_Su5_D2-typ_SF"/>
</dbReference>
<dbReference type="Pfam" id="PF01205">
    <property type="entry name" value="Impact_N"/>
    <property type="match status" value="1"/>
</dbReference>
<sequence length="195" mass="21474">MAETLSAEARFEQEIKGSRFLAIAVCVTSPEDALEWLRAVQVADATHNCWAYKIGGLYRFNDDGEPGGSAGRPILSAIEGQGLDRVVCLVIRWYGGTKLGVGGLVRAYGGTAAECLRLAARDPIVLRKSFRLELGFEFLGPAHALLEQHSAHKRDEQWQPQGVLWHVDVPEDRHASLHTALTDATRGQLIWNDDD</sequence>
<reference evidence="3 4" key="1">
    <citation type="submission" date="2024-01" db="EMBL/GenBank/DDBJ databases">
        <title>Novel species of the genus Luteimonas isolated from rivers.</title>
        <authorList>
            <person name="Lu H."/>
        </authorList>
    </citation>
    <scope>NUCLEOTIDE SEQUENCE [LARGE SCALE GENOMIC DNA]</scope>
    <source>
        <strain evidence="3 4">FXH3W</strain>
    </source>
</reference>
<dbReference type="Proteomes" id="UP001356170">
    <property type="component" value="Unassembled WGS sequence"/>
</dbReference>
<proteinExistence type="inferred from homology"/>
<evidence type="ECO:0000313" key="4">
    <source>
        <dbReference type="Proteomes" id="UP001356170"/>
    </source>
</evidence>
<dbReference type="PANTHER" id="PTHR16301:SF20">
    <property type="entry name" value="IMPACT FAMILY MEMBER YIGZ"/>
    <property type="match status" value="1"/>
</dbReference>
<protein>
    <submittedName>
        <fullName evidence="3">YigZ family protein</fullName>
    </submittedName>
</protein>
<dbReference type="InterPro" id="IPR036956">
    <property type="entry name" value="Impact_N_sf"/>
</dbReference>
<accession>A0ABU7V0Y1</accession>
<dbReference type="SUPFAM" id="SSF54980">
    <property type="entry name" value="EF-G C-terminal domain-like"/>
    <property type="match status" value="1"/>
</dbReference>
<dbReference type="Gene3D" id="3.30.70.240">
    <property type="match status" value="1"/>
</dbReference>
<dbReference type="PANTHER" id="PTHR16301">
    <property type="entry name" value="IMPACT-RELATED"/>
    <property type="match status" value="1"/>
</dbReference>
<evidence type="ECO:0000313" key="3">
    <source>
        <dbReference type="EMBL" id="MEF2155868.1"/>
    </source>
</evidence>
<evidence type="ECO:0000256" key="1">
    <source>
        <dbReference type="ARBA" id="ARBA00007665"/>
    </source>
</evidence>
<dbReference type="InterPro" id="IPR020569">
    <property type="entry name" value="UPF0029_Impact_CS"/>
</dbReference>
<dbReference type="PROSITE" id="PS00910">
    <property type="entry name" value="UPF0029"/>
    <property type="match status" value="1"/>
</dbReference>
<dbReference type="RefSeq" id="WP_331690357.1">
    <property type="nucleotide sequence ID" value="NZ_JAZHBN010000011.1"/>
</dbReference>
<dbReference type="Gene3D" id="3.30.230.30">
    <property type="entry name" value="Impact, N-terminal domain"/>
    <property type="match status" value="1"/>
</dbReference>